<keyword evidence="2" id="KW-0378">Hydrolase</keyword>
<dbReference type="SUPFAM" id="SSF52266">
    <property type="entry name" value="SGNH hydrolase"/>
    <property type="match status" value="1"/>
</dbReference>
<dbReference type="InterPro" id="IPR013830">
    <property type="entry name" value="SGNH_hydro"/>
</dbReference>
<name>A0A1G7N1X1_9SPHI</name>
<keyword evidence="3" id="KW-1185">Reference proteome</keyword>
<dbReference type="Proteomes" id="UP000199705">
    <property type="component" value="Unassembled WGS sequence"/>
</dbReference>
<dbReference type="InterPro" id="IPR036514">
    <property type="entry name" value="SGNH_hydro_sf"/>
</dbReference>
<evidence type="ECO:0000313" key="2">
    <source>
        <dbReference type="EMBL" id="SDF67349.1"/>
    </source>
</evidence>
<dbReference type="RefSeq" id="WP_091162214.1">
    <property type="nucleotide sequence ID" value="NZ_FNCG01000001.1"/>
</dbReference>
<dbReference type="EMBL" id="FNCG01000001">
    <property type="protein sequence ID" value="SDF67349.1"/>
    <property type="molecule type" value="Genomic_DNA"/>
</dbReference>
<dbReference type="STRING" id="551996.SAMN05192573_10195"/>
<dbReference type="Gene3D" id="3.40.50.1110">
    <property type="entry name" value="SGNH hydrolase"/>
    <property type="match status" value="1"/>
</dbReference>
<dbReference type="Pfam" id="PF13472">
    <property type="entry name" value="Lipase_GDSL_2"/>
    <property type="match status" value="1"/>
</dbReference>
<organism evidence="2 3">
    <name type="scientific">Mucilaginibacter gossypii</name>
    <dbReference type="NCBI Taxonomy" id="551996"/>
    <lineage>
        <taxon>Bacteria</taxon>
        <taxon>Pseudomonadati</taxon>
        <taxon>Bacteroidota</taxon>
        <taxon>Sphingobacteriia</taxon>
        <taxon>Sphingobacteriales</taxon>
        <taxon>Sphingobacteriaceae</taxon>
        <taxon>Mucilaginibacter</taxon>
    </lineage>
</organism>
<dbReference type="AlphaFoldDB" id="A0A1G7N1X1"/>
<evidence type="ECO:0000313" key="3">
    <source>
        <dbReference type="Proteomes" id="UP000199705"/>
    </source>
</evidence>
<protein>
    <submittedName>
        <fullName evidence="2">GDSL-like Lipase/Acylhydrolase family protein</fullName>
    </submittedName>
</protein>
<accession>A0A1G7N1X1</accession>
<proteinExistence type="predicted"/>
<feature type="domain" description="SGNH hydrolase-type esterase" evidence="1">
    <location>
        <begin position="37"/>
        <end position="185"/>
    </location>
</feature>
<dbReference type="GO" id="GO:0016788">
    <property type="term" value="F:hydrolase activity, acting on ester bonds"/>
    <property type="evidence" value="ECO:0007669"/>
    <property type="project" value="UniProtKB-ARBA"/>
</dbReference>
<gene>
    <name evidence="2" type="ORF">SAMN05192573_10195</name>
</gene>
<reference evidence="3" key="1">
    <citation type="submission" date="2016-10" db="EMBL/GenBank/DDBJ databases">
        <authorList>
            <person name="Varghese N."/>
            <person name="Submissions S."/>
        </authorList>
    </citation>
    <scope>NUCLEOTIDE SEQUENCE [LARGE SCALE GENOMIC DNA]</scope>
    <source>
        <strain evidence="3">Gh-67</strain>
    </source>
</reference>
<sequence length="201" mass="23577">MIWYEEDVKQLEIKRTKLDYVPRVIFYGSSSIRLWNTLDADFDDMQPVNLGFGGSTLAACVWFFERIMHSYNPESIVVYAGDNDLGDGRNPEEVFIFFKQLTVEVERLFGNIPCYYISLKPSLARWPIVEKYRYTNSLIENEIIHRHKNWQFINIFNQMIDASGKPIREYYDKDGLHLSSAGYALWKNAVLQRMPQSIKLA</sequence>
<evidence type="ECO:0000259" key="1">
    <source>
        <dbReference type="Pfam" id="PF13472"/>
    </source>
</evidence>